<evidence type="ECO:0000313" key="1">
    <source>
        <dbReference type="EMBL" id="MBA0756554.1"/>
    </source>
</evidence>
<accession>A0A7J9D7K3</accession>
<dbReference type="PANTHER" id="PTHR48435:SF1">
    <property type="entry name" value="POLYPROTEIN"/>
    <property type="match status" value="1"/>
</dbReference>
<dbReference type="PANTHER" id="PTHR48435">
    <property type="entry name" value="POLYPROTEIN"/>
    <property type="match status" value="1"/>
</dbReference>
<comment type="caution">
    <text evidence="1">The sequence shown here is derived from an EMBL/GenBank/DDBJ whole genome shotgun (WGS) entry which is preliminary data.</text>
</comment>
<dbReference type="AlphaFoldDB" id="A0A7J9D7K3"/>
<dbReference type="Proteomes" id="UP000593579">
    <property type="component" value="Unassembled WGS sequence"/>
</dbReference>
<protein>
    <submittedName>
        <fullName evidence="1">Uncharacterized protein</fullName>
    </submittedName>
</protein>
<organism evidence="1 2">
    <name type="scientific">Gossypium gossypioides</name>
    <name type="common">Mexican cotton</name>
    <name type="synonym">Selera gossypioides</name>
    <dbReference type="NCBI Taxonomy" id="34282"/>
    <lineage>
        <taxon>Eukaryota</taxon>
        <taxon>Viridiplantae</taxon>
        <taxon>Streptophyta</taxon>
        <taxon>Embryophyta</taxon>
        <taxon>Tracheophyta</taxon>
        <taxon>Spermatophyta</taxon>
        <taxon>Magnoliopsida</taxon>
        <taxon>eudicotyledons</taxon>
        <taxon>Gunneridae</taxon>
        <taxon>Pentapetalae</taxon>
        <taxon>rosids</taxon>
        <taxon>malvids</taxon>
        <taxon>Malvales</taxon>
        <taxon>Malvaceae</taxon>
        <taxon>Malvoideae</taxon>
        <taxon>Gossypium</taxon>
    </lineage>
</organism>
<gene>
    <name evidence="1" type="ORF">Gogos_020053</name>
</gene>
<reference evidence="1 2" key="1">
    <citation type="journal article" date="2019" name="Genome Biol. Evol.">
        <title>Insights into the evolution of the New World diploid cottons (Gossypium, subgenus Houzingenia) based on genome sequencing.</title>
        <authorList>
            <person name="Grover C.E."/>
            <person name="Arick M.A. 2nd"/>
            <person name="Thrash A."/>
            <person name="Conover J.L."/>
            <person name="Sanders W.S."/>
            <person name="Peterson D.G."/>
            <person name="Frelichowski J.E."/>
            <person name="Scheffler J.A."/>
            <person name="Scheffler B.E."/>
            <person name="Wendel J.F."/>
        </authorList>
    </citation>
    <scope>NUCLEOTIDE SEQUENCE [LARGE SCALE GENOMIC DNA]</scope>
    <source>
        <strain evidence="1">5</strain>
        <tissue evidence="1">Leaf</tissue>
    </source>
</reference>
<name>A0A7J9D7K3_GOSGO</name>
<sequence>MIALLDSRYKRYQDACIRTVEATLSSGMVMIIGAEMVESAVTVTLHYQIVYRVQDHAFKLSHNGFEDSLLIFVNTK</sequence>
<dbReference type="InterPro" id="IPR053098">
    <property type="entry name" value="Petuviruses_polyprotein"/>
</dbReference>
<proteinExistence type="predicted"/>
<evidence type="ECO:0000313" key="2">
    <source>
        <dbReference type="Proteomes" id="UP000593579"/>
    </source>
</evidence>
<dbReference type="EMBL" id="JABEZY010274989">
    <property type="protein sequence ID" value="MBA0756554.1"/>
    <property type="molecule type" value="Genomic_DNA"/>
</dbReference>
<dbReference type="OrthoDB" id="998565at2759"/>
<keyword evidence="2" id="KW-1185">Reference proteome</keyword>